<protein>
    <submittedName>
        <fullName evidence="9">Cutinase transcription factor 1 beta</fullName>
    </submittedName>
</protein>
<feature type="compositionally biased region" description="Low complexity" evidence="7">
    <location>
        <begin position="631"/>
        <end position="645"/>
    </location>
</feature>
<evidence type="ECO:0000313" key="9">
    <source>
        <dbReference type="EMBL" id="KAK5995337.1"/>
    </source>
</evidence>
<dbReference type="PROSITE" id="PS50048">
    <property type="entry name" value="ZN2_CY6_FUNGAL_2"/>
    <property type="match status" value="1"/>
</dbReference>
<feature type="domain" description="Zn(2)-C6 fungal-type" evidence="8">
    <location>
        <begin position="25"/>
        <end position="56"/>
    </location>
</feature>
<dbReference type="SUPFAM" id="SSF57701">
    <property type="entry name" value="Zn2/Cys6 DNA-binding domain"/>
    <property type="match status" value="1"/>
</dbReference>
<dbReference type="PANTHER" id="PTHR47171">
    <property type="entry name" value="FARA-RELATED"/>
    <property type="match status" value="1"/>
</dbReference>
<sequence>MDSSRAVSPSSPDKVDAKKTRAKHACRECNSRRVKCDVTEKQPCSNCGISGARCEILPSRRGRYPRRSRRLQQPSTSARIESIPPPPVHSLYDEGHTSSEATPPLTLATSSNTSMNHLPADRPQDDRQSNGPPPTPSSTPATGTLFFGESNPLTIVSVNNGSATRSENPGNQKPRFEFPIPSPPHSNSRAEGAGISPATMRYLQDEGALTIPDLQSCLPAIEAYFKWSHPSYPILDRAEVTRGLASMEISRMLLQGILFIGSTYCDDETITAMGFQDRWQAKTTFYTRARLLFHADWEKDGIVLIQSLFLMGFWRGGPAEVRDVRYWLGVVITFAESYGLHRSQVSFTPSTARSMGGNSHMARIRRRIWWSIYVRERQAAASLGLPSRIRDEDCDIEPLSPSDLESELSYVDSPFGSFTSEHIIYTIKMVEISKLLGKVIDLHFVPGRSPPTANEIEELNKSLQEWRDGLPIVMRRLSEEGPDSVWACLLHLAYNHLRLLIHRDIFLRNEEGSQGIGVVLKSARQICRIAEDMSTQGTLRYAQMHLISAVFSALCIHTMNIRRRTGVPRRIAEHRAETCLLCLKEVQRYWRINNKLLDLFLQYLDRSTMARLSHPDTTENEGGAEAGKSDPATSMPNNASSSSPPQGEASVDSTQSNLQDNLFDDQYLNLVNCAWEGEDGFGDLGMFLQTDDVSQAGSSLNFLGRSL</sequence>
<accession>A0ABR0ST69</accession>
<keyword evidence="5" id="KW-0804">Transcription</keyword>
<keyword evidence="3" id="KW-0805">Transcription regulation</keyword>
<feature type="compositionally biased region" description="Basic and acidic residues" evidence="7">
    <location>
        <begin position="119"/>
        <end position="128"/>
    </location>
</feature>
<dbReference type="PANTHER" id="PTHR47171:SF1">
    <property type="entry name" value="ZN(II)2CYS6 TRANSCRIPTION FACTOR (EUROFUNG)"/>
    <property type="match status" value="1"/>
</dbReference>
<organism evidence="9 10">
    <name type="scientific">Cladobotryum mycophilum</name>
    <dbReference type="NCBI Taxonomy" id="491253"/>
    <lineage>
        <taxon>Eukaryota</taxon>
        <taxon>Fungi</taxon>
        <taxon>Dikarya</taxon>
        <taxon>Ascomycota</taxon>
        <taxon>Pezizomycotina</taxon>
        <taxon>Sordariomycetes</taxon>
        <taxon>Hypocreomycetidae</taxon>
        <taxon>Hypocreales</taxon>
        <taxon>Hypocreaceae</taxon>
        <taxon>Cladobotryum</taxon>
    </lineage>
</organism>
<evidence type="ECO:0000256" key="3">
    <source>
        <dbReference type="ARBA" id="ARBA00023015"/>
    </source>
</evidence>
<evidence type="ECO:0000259" key="8">
    <source>
        <dbReference type="PROSITE" id="PS50048"/>
    </source>
</evidence>
<dbReference type="Pfam" id="PF04082">
    <property type="entry name" value="Fungal_trans"/>
    <property type="match status" value="1"/>
</dbReference>
<dbReference type="SMART" id="SM00906">
    <property type="entry name" value="Fungal_trans"/>
    <property type="match status" value="1"/>
</dbReference>
<feature type="compositionally biased region" description="Basic and acidic residues" evidence="7">
    <location>
        <begin position="13"/>
        <end position="24"/>
    </location>
</feature>
<gene>
    <name evidence="9" type="ORF">PT974_03741</name>
</gene>
<dbReference type="Pfam" id="PF00172">
    <property type="entry name" value="Zn_clus"/>
    <property type="match status" value="1"/>
</dbReference>
<evidence type="ECO:0000256" key="6">
    <source>
        <dbReference type="ARBA" id="ARBA00023242"/>
    </source>
</evidence>
<keyword evidence="6" id="KW-0539">Nucleus</keyword>
<evidence type="ECO:0000256" key="2">
    <source>
        <dbReference type="ARBA" id="ARBA00022833"/>
    </source>
</evidence>
<evidence type="ECO:0000256" key="1">
    <source>
        <dbReference type="ARBA" id="ARBA00022723"/>
    </source>
</evidence>
<comment type="caution">
    <text evidence="9">The sequence shown here is derived from an EMBL/GenBank/DDBJ whole genome shotgun (WGS) entry which is preliminary data.</text>
</comment>
<dbReference type="CDD" id="cd12148">
    <property type="entry name" value="fungal_TF_MHR"/>
    <property type="match status" value="1"/>
</dbReference>
<feature type="region of interest" description="Disordered" evidence="7">
    <location>
        <begin position="1"/>
        <end position="24"/>
    </location>
</feature>
<feature type="compositionally biased region" description="Polar residues" evidence="7">
    <location>
        <begin position="151"/>
        <end position="171"/>
    </location>
</feature>
<evidence type="ECO:0000256" key="7">
    <source>
        <dbReference type="SAM" id="MobiDB-lite"/>
    </source>
</evidence>
<feature type="compositionally biased region" description="Polar residues" evidence="7">
    <location>
        <begin position="1"/>
        <end position="11"/>
    </location>
</feature>
<evidence type="ECO:0000256" key="4">
    <source>
        <dbReference type="ARBA" id="ARBA00023125"/>
    </source>
</evidence>
<feature type="region of interest" description="Disordered" evidence="7">
    <location>
        <begin position="613"/>
        <end position="655"/>
    </location>
</feature>
<dbReference type="EMBL" id="JAVFKD010000004">
    <property type="protein sequence ID" value="KAK5995337.1"/>
    <property type="molecule type" value="Genomic_DNA"/>
</dbReference>
<evidence type="ECO:0000256" key="5">
    <source>
        <dbReference type="ARBA" id="ARBA00023163"/>
    </source>
</evidence>
<dbReference type="SMART" id="SM00066">
    <property type="entry name" value="GAL4"/>
    <property type="match status" value="1"/>
</dbReference>
<keyword evidence="4" id="KW-0238">DNA-binding</keyword>
<dbReference type="InterPro" id="IPR007219">
    <property type="entry name" value="XnlR_reg_dom"/>
</dbReference>
<evidence type="ECO:0000313" key="10">
    <source>
        <dbReference type="Proteomes" id="UP001338125"/>
    </source>
</evidence>
<keyword evidence="10" id="KW-1185">Reference proteome</keyword>
<feature type="region of interest" description="Disordered" evidence="7">
    <location>
        <begin position="58"/>
        <end position="193"/>
    </location>
</feature>
<keyword evidence="2" id="KW-0862">Zinc</keyword>
<feature type="compositionally biased region" description="Polar residues" evidence="7">
    <location>
        <begin position="107"/>
        <end position="116"/>
    </location>
</feature>
<dbReference type="InterPro" id="IPR052073">
    <property type="entry name" value="Amide_Lactam_Regulators"/>
</dbReference>
<dbReference type="InterPro" id="IPR001138">
    <property type="entry name" value="Zn2Cys6_DnaBD"/>
</dbReference>
<keyword evidence="1" id="KW-0479">Metal-binding</keyword>
<dbReference type="Proteomes" id="UP001338125">
    <property type="component" value="Unassembled WGS sequence"/>
</dbReference>
<proteinExistence type="predicted"/>
<dbReference type="InterPro" id="IPR036864">
    <property type="entry name" value="Zn2-C6_fun-type_DNA-bd_sf"/>
</dbReference>
<reference evidence="9 10" key="1">
    <citation type="submission" date="2024-01" db="EMBL/GenBank/DDBJ databases">
        <title>Complete genome of Cladobotryum mycophilum ATHUM6906.</title>
        <authorList>
            <person name="Christinaki A.C."/>
            <person name="Myridakis A.I."/>
            <person name="Kouvelis V.N."/>
        </authorList>
    </citation>
    <scope>NUCLEOTIDE SEQUENCE [LARGE SCALE GENOMIC DNA]</scope>
    <source>
        <strain evidence="9 10">ATHUM6906</strain>
    </source>
</reference>
<dbReference type="CDD" id="cd00067">
    <property type="entry name" value="GAL4"/>
    <property type="match status" value="1"/>
</dbReference>
<dbReference type="Gene3D" id="4.10.240.10">
    <property type="entry name" value="Zn(2)-C6 fungal-type DNA-binding domain"/>
    <property type="match status" value="1"/>
</dbReference>
<feature type="compositionally biased region" description="Basic residues" evidence="7">
    <location>
        <begin position="60"/>
        <end position="70"/>
    </location>
</feature>
<name>A0ABR0ST69_9HYPO</name>